<dbReference type="STRING" id="1855283.SAMN05216382_1258"/>
<keyword evidence="1" id="KW-1133">Transmembrane helix</keyword>
<evidence type="ECO:0000256" key="1">
    <source>
        <dbReference type="SAM" id="Phobius"/>
    </source>
</evidence>
<accession>A0A1H7LKB8</accession>
<protein>
    <recommendedName>
        <fullName evidence="4">PEP-CTERM protein-sorting domain-containing protein</fullName>
    </recommendedName>
</protein>
<reference evidence="3" key="1">
    <citation type="submission" date="2016-10" db="EMBL/GenBank/DDBJ databases">
        <authorList>
            <person name="Varghese N."/>
            <person name="Submissions S."/>
        </authorList>
    </citation>
    <scope>NUCLEOTIDE SEQUENCE [LARGE SCALE GENOMIC DNA]</scope>
    <source>
        <strain evidence="3">JS21-1</strain>
    </source>
</reference>
<gene>
    <name evidence="2" type="ORF">SAMN05216382_1258</name>
</gene>
<keyword evidence="1" id="KW-0812">Transmembrane</keyword>
<organism evidence="2 3">
    <name type="scientific">Sphingomonas palmae</name>
    <dbReference type="NCBI Taxonomy" id="1855283"/>
    <lineage>
        <taxon>Bacteria</taxon>
        <taxon>Pseudomonadati</taxon>
        <taxon>Pseudomonadota</taxon>
        <taxon>Alphaproteobacteria</taxon>
        <taxon>Sphingomonadales</taxon>
        <taxon>Sphingomonadaceae</taxon>
        <taxon>Sphingomonas</taxon>
    </lineage>
</organism>
<feature type="transmembrane region" description="Helical" evidence="1">
    <location>
        <begin position="35"/>
        <end position="52"/>
    </location>
</feature>
<evidence type="ECO:0000313" key="2">
    <source>
        <dbReference type="EMBL" id="SEK99289.1"/>
    </source>
</evidence>
<keyword evidence="3" id="KW-1185">Reference proteome</keyword>
<name>A0A1H7LKB8_9SPHN</name>
<dbReference type="EMBL" id="FNZZ01000002">
    <property type="protein sequence ID" value="SEK99289.1"/>
    <property type="molecule type" value="Genomic_DNA"/>
</dbReference>
<evidence type="ECO:0000313" key="3">
    <source>
        <dbReference type="Proteomes" id="UP000199214"/>
    </source>
</evidence>
<proteinExistence type="predicted"/>
<dbReference type="RefSeq" id="WP_093004406.1">
    <property type="nucleotide sequence ID" value="NZ_FNZZ01000002.1"/>
</dbReference>
<evidence type="ECO:0008006" key="4">
    <source>
        <dbReference type="Google" id="ProtNLM"/>
    </source>
</evidence>
<dbReference type="AlphaFoldDB" id="A0A1H7LKB8"/>
<sequence>MNPRLLALLLAPLLVAASGHDGHPRPRTAPELSDVALFVFAVIAVWLTRRALRRRAATRKD</sequence>
<dbReference type="Proteomes" id="UP000199214">
    <property type="component" value="Unassembled WGS sequence"/>
</dbReference>
<keyword evidence="1" id="KW-0472">Membrane</keyword>